<dbReference type="PANTHER" id="PTHR33223">
    <property type="entry name" value="CCHC-TYPE DOMAIN-CONTAINING PROTEIN"/>
    <property type="match status" value="1"/>
</dbReference>
<evidence type="ECO:0000259" key="2">
    <source>
        <dbReference type="Pfam" id="PF03732"/>
    </source>
</evidence>
<organism evidence="3">
    <name type="scientific">Vitis vinifera</name>
    <name type="common">Grape</name>
    <dbReference type="NCBI Taxonomy" id="29760"/>
    <lineage>
        <taxon>Eukaryota</taxon>
        <taxon>Viridiplantae</taxon>
        <taxon>Streptophyta</taxon>
        <taxon>Embryophyta</taxon>
        <taxon>Tracheophyta</taxon>
        <taxon>Spermatophyta</taxon>
        <taxon>Magnoliopsida</taxon>
        <taxon>eudicotyledons</taxon>
        <taxon>Gunneridae</taxon>
        <taxon>Pentapetalae</taxon>
        <taxon>rosids</taxon>
        <taxon>Vitales</taxon>
        <taxon>Vitaceae</taxon>
        <taxon>Viteae</taxon>
        <taxon>Vitis</taxon>
    </lineage>
</organism>
<feature type="domain" description="Retrotransposon gag" evidence="2">
    <location>
        <begin position="243"/>
        <end position="310"/>
    </location>
</feature>
<dbReference type="EMBL" id="AM449138">
    <property type="protein sequence ID" value="CAN67603.1"/>
    <property type="molecule type" value="Genomic_DNA"/>
</dbReference>
<proteinExistence type="predicted"/>
<dbReference type="PANTHER" id="PTHR33223:SF11">
    <property type="entry name" value="ELEMENT PROTEIN, PUTATIVE-RELATED"/>
    <property type="match status" value="1"/>
</dbReference>
<accession>A5B7A9</accession>
<evidence type="ECO:0000313" key="3">
    <source>
        <dbReference type="EMBL" id="CAN67603.1"/>
    </source>
</evidence>
<protein>
    <recommendedName>
        <fullName evidence="2">Retrotransposon gag domain-containing protein</fullName>
    </recommendedName>
</protein>
<reference evidence="3" key="1">
    <citation type="journal article" date="2007" name="PLoS ONE">
        <title>The first genome sequence of an elite grapevine cultivar (Pinot noir Vitis vinifera L.): coping with a highly heterozygous genome.</title>
        <authorList>
            <person name="Velasco R."/>
            <person name="Zharkikh A."/>
            <person name="Troggio M."/>
            <person name="Cartwright D.A."/>
            <person name="Cestaro A."/>
            <person name="Pruss D."/>
            <person name="Pindo M."/>
            <person name="FitzGerald L.M."/>
            <person name="Vezzulli S."/>
            <person name="Reid J."/>
            <person name="Malacarne G."/>
            <person name="Iliev D."/>
            <person name="Coppola G."/>
            <person name="Wardell B."/>
            <person name="Micheletti D."/>
            <person name="Macalma T."/>
            <person name="Facci M."/>
            <person name="Mitchell J.T."/>
            <person name="Perazzolli M."/>
            <person name="Eldredge G."/>
            <person name="Gatto P."/>
            <person name="Oyzerski R."/>
            <person name="Moretto M."/>
            <person name="Gutin N."/>
            <person name="Stefanini M."/>
            <person name="Chen Y."/>
            <person name="Segala C."/>
            <person name="Davenport C."/>
            <person name="Dematte L."/>
            <person name="Mraz A."/>
            <person name="Battilana J."/>
            <person name="Stormo K."/>
            <person name="Costa F."/>
            <person name="Tao Q."/>
            <person name="Si-Ammour A."/>
            <person name="Harkins T."/>
            <person name="Lackey A."/>
            <person name="Perbost C."/>
            <person name="Taillon B."/>
            <person name="Stella A."/>
            <person name="Solovyev V."/>
            <person name="Fawcett J.A."/>
            <person name="Sterck L."/>
            <person name="Vandepoele K."/>
            <person name="Grando S.M."/>
            <person name="Toppo S."/>
            <person name="Moser C."/>
            <person name="Lanchbury J."/>
            <person name="Bogden R."/>
            <person name="Skolnick M."/>
            <person name="Sgaramella V."/>
            <person name="Bhatnagar S.K."/>
            <person name="Fontana P."/>
            <person name="Gutin A."/>
            <person name="Van de Peer Y."/>
            <person name="Salamini F."/>
            <person name="Viola R."/>
        </authorList>
    </citation>
    <scope>NUCLEOTIDE SEQUENCE</scope>
</reference>
<dbReference type="InterPro" id="IPR005162">
    <property type="entry name" value="Retrotrans_gag_dom"/>
</dbReference>
<feature type="region of interest" description="Disordered" evidence="1">
    <location>
        <begin position="18"/>
        <end position="46"/>
    </location>
</feature>
<sequence length="595" mass="69254">MGIELSSDSYLRRFEEQLSPALQTQSDKGPNSTQASKKMRHNRGSHLSNAMRARLEPQTLGLEGQPCMLETLRPRLDFQAKHQPGHSIFRVPCEEITHNKEDVFKQANNQTISEDVSSENEWLSFLFLGAKVINFVDYSYLRTKLKLCMPNWIRDSGRRLVKHETPHNKELELSLNIMEATLEDQHSHHGHQDNPNAFISMRDRPHTSTSYECTIMYSAPYRAASDQTTYCSTSTNFPWDGKPRSIRTWTDLQAEFLKKFFPTHRTNGLKRQILNFSAKENEKFYECWERYMEAINACPHHGFDTWLLITTQKTSQVNERSKEEKQRKEAVFVAVHYHFGRLYFVHRAKSPFKNPIFGTGLELLTNQVPIVVYCHSYKELKMTNFALCTVHAKMPCKCEFRTNSCKCEFRTLLFMRLWCEISSVLLTPHEIFSSVFFDGSCSLCMPYWIRDQEGKLVRIENPQDTELDICVNIMDPPQEDQNSQHGQGDNPNAYLSMRDRMHPPRMSAPSCIVPPLEQLIIRPHIVPLLPNFHGMESENPYAHIKEFEEVCNTFREGGASIDLMRLKLFPFTMKDKAKIWLNSLRPRSIKNWVDL</sequence>
<dbReference type="Pfam" id="PF03732">
    <property type="entry name" value="Retrotrans_gag"/>
    <property type="match status" value="1"/>
</dbReference>
<dbReference type="AlphaFoldDB" id="A5B7A9"/>
<feature type="compositionally biased region" description="Polar residues" evidence="1">
    <location>
        <begin position="20"/>
        <end position="36"/>
    </location>
</feature>
<gene>
    <name evidence="3" type="ORF">VITISV_028715</name>
</gene>
<evidence type="ECO:0000256" key="1">
    <source>
        <dbReference type="SAM" id="MobiDB-lite"/>
    </source>
</evidence>
<name>A5B7A9_VITVI</name>